<sequence length="287" mass="31548">MAEPACRDLLSTAPIDIVGRLTEASNVTLLGRLEAPAGSDGQPEWCVYKPIRGERPLWDFPDGTLAGRERAAYLVSEAAGWHCVPPTLLRPGPLGDGMVQQWIGPPPELDVQDEDRIEDWDEDQAAEQEDFVDIFPAGAVPAGWLPVFGALDEAGDRLAVCHRDDPRLQTIALFDAVTNNADRKAPHLISAQDGSVLGVDHGLTFHVDDKLRTVLWGWAGQPLPPALRTGLSRLASWLGSGNDDHPLDELLTGSELRMLRRRVRRLQSMPVFPQPPEDRTPIPWPPL</sequence>
<comment type="caution">
    <text evidence="1">The sequence shown here is derived from an EMBL/GenBank/DDBJ whole genome shotgun (WGS) entry which is preliminary data.</text>
</comment>
<accession>A0A849ABV0</accession>
<dbReference type="RefSeq" id="WP_171198020.1">
    <property type="nucleotide sequence ID" value="NZ_JABEND010000001.1"/>
</dbReference>
<dbReference type="InterPro" id="IPR022292">
    <property type="entry name" value="CHP03843"/>
</dbReference>
<proteinExistence type="predicted"/>
<gene>
    <name evidence="1" type="ORF">HKD39_01280</name>
</gene>
<evidence type="ECO:0000313" key="2">
    <source>
        <dbReference type="Proteomes" id="UP000562984"/>
    </source>
</evidence>
<name>A0A849ABV0_9ACTN</name>
<keyword evidence="2" id="KW-1185">Reference proteome</keyword>
<dbReference type="Proteomes" id="UP000562984">
    <property type="component" value="Unassembled WGS sequence"/>
</dbReference>
<dbReference type="NCBIfam" id="TIGR03843">
    <property type="entry name" value="SCO1664 family protein"/>
    <property type="match status" value="1"/>
</dbReference>
<dbReference type="AlphaFoldDB" id="A0A849ABV0"/>
<evidence type="ECO:0000313" key="1">
    <source>
        <dbReference type="EMBL" id="NNG34372.1"/>
    </source>
</evidence>
<protein>
    <submittedName>
        <fullName evidence="1">SCO1664 family protein</fullName>
    </submittedName>
</protein>
<organism evidence="1 2">
    <name type="scientific">Nakamurella aerolata</name>
    <dbReference type="NCBI Taxonomy" id="1656892"/>
    <lineage>
        <taxon>Bacteria</taxon>
        <taxon>Bacillati</taxon>
        <taxon>Actinomycetota</taxon>
        <taxon>Actinomycetes</taxon>
        <taxon>Nakamurellales</taxon>
        <taxon>Nakamurellaceae</taxon>
        <taxon>Nakamurella</taxon>
    </lineage>
</organism>
<dbReference type="EMBL" id="JABEND010000001">
    <property type="protein sequence ID" value="NNG34372.1"/>
    <property type="molecule type" value="Genomic_DNA"/>
</dbReference>
<reference evidence="1 2" key="1">
    <citation type="submission" date="2020-05" db="EMBL/GenBank/DDBJ databases">
        <title>Nakamurella sp. DB0629 isolated from air conditioner.</title>
        <authorList>
            <person name="Kim D.H."/>
            <person name="Kim D.-U."/>
        </authorList>
    </citation>
    <scope>NUCLEOTIDE SEQUENCE [LARGE SCALE GENOMIC DNA]</scope>
    <source>
        <strain evidence="1 2">DB0629</strain>
    </source>
</reference>